<evidence type="ECO:0000313" key="2">
    <source>
        <dbReference type="EMBL" id="GJE63848.1"/>
    </source>
</evidence>
<reference evidence="2" key="2">
    <citation type="submission" date="2021-08" db="EMBL/GenBank/DDBJ databases">
        <authorList>
            <person name="Tani A."/>
            <person name="Ola A."/>
            <person name="Ogura Y."/>
            <person name="Katsura K."/>
            <person name="Hayashi T."/>
        </authorList>
    </citation>
    <scope>NUCLEOTIDE SEQUENCE</scope>
    <source>
        <strain evidence="2">NBRC 15686</strain>
    </source>
</reference>
<evidence type="ECO:0000259" key="1">
    <source>
        <dbReference type="Pfam" id="PF18737"/>
    </source>
</evidence>
<keyword evidence="3" id="KW-1185">Reference proteome</keyword>
<organism evidence="2 3">
    <name type="scientific">Methylorubrum aminovorans</name>
    <dbReference type="NCBI Taxonomy" id="269069"/>
    <lineage>
        <taxon>Bacteria</taxon>
        <taxon>Pseudomonadati</taxon>
        <taxon>Pseudomonadota</taxon>
        <taxon>Alphaproteobacteria</taxon>
        <taxon>Hyphomicrobiales</taxon>
        <taxon>Methylobacteriaceae</taxon>
        <taxon>Methylorubrum</taxon>
    </lineage>
</organism>
<dbReference type="Pfam" id="PF18737">
    <property type="entry name" value="HEPN_MAE_28990"/>
    <property type="match status" value="1"/>
</dbReference>
<dbReference type="RefSeq" id="WP_238222971.1">
    <property type="nucleotide sequence ID" value="NZ_BAAADH010000099.1"/>
</dbReference>
<accession>A0ABQ4UBN0</accession>
<reference evidence="2" key="1">
    <citation type="journal article" date="2021" name="Front. Microbiol.">
        <title>Comprehensive Comparative Genomics and Phenotyping of Methylobacterium Species.</title>
        <authorList>
            <person name="Alessa O."/>
            <person name="Ogura Y."/>
            <person name="Fujitani Y."/>
            <person name="Takami H."/>
            <person name="Hayashi T."/>
            <person name="Sahin N."/>
            <person name="Tani A."/>
        </authorList>
    </citation>
    <scope>NUCLEOTIDE SEQUENCE</scope>
    <source>
        <strain evidence="2">NBRC 15686</strain>
    </source>
</reference>
<comment type="caution">
    <text evidence="2">The sequence shown here is derived from an EMBL/GenBank/DDBJ whole genome shotgun (WGS) entry which is preliminary data.</text>
</comment>
<name>A0ABQ4UBN0_9HYPH</name>
<dbReference type="Proteomes" id="UP001055039">
    <property type="component" value="Unassembled WGS sequence"/>
</dbReference>
<feature type="domain" description="MAE-28990/MAE-18760-like HEPN" evidence="1">
    <location>
        <begin position="7"/>
        <end position="203"/>
    </location>
</feature>
<proteinExistence type="predicted"/>
<sequence length="216" mass="24231">MSVAQFQSALAETVDRRRLEISAVKRVATAFENGTLQSTAYLMAVPMLYAHWEGFVKEAVQMYIEYIENLSLSPGDAHPTVFSFMLRKKVQGLIAQQSVERMADFATWVIANATSPLSFSDKNIETRSNLSFDALKDICDSVRVDVSRIKSEKKKIDALVHRRNNAAHTGRAQQVDREKIEGDAVLVMSLITTFEAILNESVVQESFRREANQNVG</sequence>
<protein>
    <recommendedName>
        <fullName evidence="1">MAE-28990/MAE-18760-like HEPN domain-containing protein</fullName>
    </recommendedName>
</protein>
<gene>
    <name evidence="2" type="ORF">LNAOJCKE_1046</name>
</gene>
<dbReference type="InterPro" id="IPR040788">
    <property type="entry name" value="HEPN_MAE_28990"/>
</dbReference>
<evidence type="ECO:0000313" key="3">
    <source>
        <dbReference type="Proteomes" id="UP001055039"/>
    </source>
</evidence>
<dbReference type="EMBL" id="BPRC01000002">
    <property type="protein sequence ID" value="GJE63848.1"/>
    <property type="molecule type" value="Genomic_DNA"/>
</dbReference>